<accession>A0A2P2LH12</accession>
<dbReference type="EMBL" id="GGEC01036769">
    <property type="protein sequence ID" value="MBX17253.1"/>
    <property type="molecule type" value="Transcribed_RNA"/>
</dbReference>
<protein>
    <submittedName>
        <fullName evidence="1">AMP deaminase-like</fullName>
    </submittedName>
</protein>
<dbReference type="AlphaFoldDB" id="A0A2P2LH12"/>
<sequence length="84" mass="9689">MNMKEVKTFLLLINPEKHCRLFGYANLEMLGASNGPSKDKPCWGTKTSIQNRLKRRPQHLRRNLILKNFISNLVSVRVANNDPL</sequence>
<evidence type="ECO:0000313" key="1">
    <source>
        <dbReference type="EMBL" id="MBX17253.1"/>
    </source>
</evidence>
<name>A0A2P2LH12_RHIMU</name>
<proteinExistence type="predicted"/>
<reference evidence="1" key="1">
    <citation type="submission" date="2018-02" db="EMBL/GenBank/DDBJ databases">
        <title>Rhizophora mucronata_Transcriptome.</title>
        <authorList>
            <person name="Meera S.P."/>
            <person name="Sreeshan A."/>
            <person name="Augustine A."/>
        </authorList>
    </citation>
    <scope>NUCLEOTIDE SEQUENCE</scope>
    <source>
        <tissue evidence="1">Leaf</tissue>
    </source>
</reference>
<organism evidence="1">
    <name type="scientific">Rhizophora mucronata</name>
    <name type="common">Asiatic mangrove</name>
    <dbReference type="NCBI Taxonomy" id="61149"/>
    <lineage>
        <taxon>Eukaryota</taxon>
        <taxon>Viridiplantae</taxon>
        <taxon>Streptophyta</taxon>
        <taxon>Embryophyta</taxon>
        <taxon>Tracheophyta</taxon>
        <taxon>Spermatophyta</taxon>
        <taxon>Magnoliopsida</taxon>
        <taxon>eudicotyledons</taxon>
        <taxon>Gunneridae</taxon>
        <taxon>Pentapetalae</taxon>
        <taxon>rosids</taxon>
        <taxon>fabids</taxon>
        <taxon>Malpighiales</taxon>
        <taxon>Rhizophoraceae</taxon>
        <taxon>Rhizophora</taxon>
    </lineage>
</organism>